<dbReference type="PANTHER" id="PTHR23088">
    <property type="entry name" value="NITRILASE-RELATED"/>
    <property type="match status" value="1"/>
</dbReference>
<proteinExistence type="predicted"/>
<protein>
    <submittedName>
        <fullName evidence="2">Predicted amidohydrolase</fullName>
    </submittedName>
</protein>
<evidence type="ECO:0000259" key="1">
    <source>
        <dbReference type="PROSITE" id="PS50263"/>
    </source>
</evidence>
<dbReference type="RefSeq" id="WP_015555844.1">
    <property type="nucleotide sequence ID" value="NC_021038.1"/>
</dbReference>
<evidence type="ECO:0000313" key="2">
    <source>
        <dbReference type="EMBL" id="CBL27697.1"/>
    </source>
</evidence>
<dbReference type="EMBL" id="FP929056">
    <property type="protein sequence ID" value="CBL27697.1"/>
    <property type="molecule type" value="Genomic_DNA"/>
</dbReference>
<name>A0AB94IVB7_9BACT</name>
<dbReference type="Proteomes" id="UP000008957">
    <property type="component" value="Chromosome"/>
</dbReference>
<dbReference type="PANTHER" id="PTHR23088:SF27">
    <property type="entry name" value="DEAMINATED GLUTATHIONE AMIDASE"/>
    <property type="match status" value="1"/>
</dbReference>
<dbReference type="PROSITE" id="PS50263">
    <property type="entry name" value="CN_HYDROLASE"/>
    <property type="match status" value="1"/>
</dbReference>
<dbReference type="AlphaFoldDB" id="A0AB94IVB7"/>
<dbReference type="CDD" id="cd07583">
    <property type="entry name" value="nitrilase_5"/>
    <property type="match status" value="1"/>
</dbReference>
<accession>A0AB94IVB7</accession>
<dbReference type="SUPFAM" id="SSF56317">
    <property type="entry name" value="Carbon-nitrogen hydrolase"/>
    <property type="match status" value="1"/>
</dbReference>
<dbReference type="Pfam" id="PF00795">
    <property type="entry name" value="CN_hydrolase"/>
    <property type="match status" value="1"/>
</dbReference>
<dbReference type="InterPro" id="IPR003010">
    <property type="entry name" value="C-N_Hydrolase"/>
</dbReference>
<dbReference type="KEGG" id="sbr:SY1_01440"/>
<gene>
    <name evidence="2" type="ORF">SY1_01440</name>
</gene>
<dbReference type="Gene3D" id="3.60.110.10">
    <property type="entry name" value="Carbon-nitrogen hydrolase"/>
    <property type="match status" value="1"/>
</dbReference>
<keyword evidence="3" id="KW-1185">Reference proteome</keyword>
<sequence length="277" mass="31648">MTNFALLQTDIEFCNPEANFSHVRSMFAEAMKKTPRPDVVVLPEDWASGFSDEMFRHMEKYAEPEDGPTVTMCKGLAREYKVWLVAGSASILHRDGKMRNTTYLIDREGEIVGDYSKMHLYSDMDEDVPFEHGDKIEVYDTELGRLGMMICYDIRFCELSRTYALKKADVLVVASDFPNPRVNHWRTLLMARAIENQMFVVACNRVGSSPMGTYCGHSIIIDPWGDVIAEGSDGEEIVTGSIDYTKTREVRDLIHMFRDRQPHLYGDTLLRPQAQLP</sequence>
<reference evidence="3" key="1">
    <citation type="submission" date="2010-03" db="EMBL/GenBank/DDBJ databases">
        <title>The genome sequence of Synergistetes sp. SGP1.</title>
        <authorList>
            <consortium name="metaHIT consortium -- http://www.metahit.eu/"/>
            <person name="Pajon A."/>
            <person name="Turner K."/>
            <person name="Parkhill J."/>
            <person name="Wade W."/>
            <person name="Vartoukian S."/>
        </authorList>
    </citation>
    <scope>NUCLEOTIDE SEQUENCE [LARGE SCALE GENOMIC DNA]</scope>
    <source>
        <strain evidence="3">SGP1</strain>
    </source>
</reference>
<feature type="domain" description="CN hydrolase" evidence="1">
    <location>
        <begin position="2"/>
        <end position="244"/>
    </location>
</feature>
<dbReference type="InterPro" id="IPR036526">
    <property type="entry name" value="C-N_Hydrolase_sf"/>
</dbReference>
<evidence type="ECO:0000313" key="3">
    <source>
        <dbReference type="Proteomes" id="UP000008957"/>
    </source>
</evidence>
<reference evidence="2 3" key="2">
    <citation type="submission" date="2010-03" db="EMBL/GenBank/DDBJ databases">
        <authorList>
            <person name="Pajon A."/>
        </authorList>
    </citation>
    <scope>NUCLEOTIDE SEQUENCE [LARGE SCALE GENOMIC DNA]</scope>
    <source>
        <strain evidence="2 3">SGP1</strain>
    </source>
</reference>
<organism evidence="2 3">
    <name type="scientific">Fretibacterium fastidiosum</name>
    <dbReference type="NCBI Taxonomy" id="651822"/>
    <lineage>
        <taxon>Bacteria</taxon>
        <taxon>Thermotogati</taxon>
        <taxon>Synergistota</taxon>
        <taxon>Synergistia</taxon>
        <taxon>Synergistales</taxon>
        <taxon>Aminobacteriaceae</taxon>
        <taxon>Fretibacterium</taxon>
    </lineage>
</organism>